<accession>A0A1I2Q2Q6</accession>
<reference evidence="2" key="1">
    <citation type="submission" date="2016-10" db="EMBL/GenBank/DDBJ databases">
        <authorList>
            <person name="Varghese N."/>
            <person name="Submissions S."/>
        </authorList>
    </citation>
    <scope>NUCLEOTIDE SEQUENCE [LARGE SCALE GENOMIC DNA]</scope>
    <source>
        <strain evidence="2">DSM 19315</strain>
    </source>
</reference>
<dbReference type="InterPro" id="IPR023162">
    <property type="entry name" value="Apc36109-like_dom_sf"/>
</dbReference>
<evidence type="ECO:0008006" key="3">
    <source>
        <dbReference type="Google" id="ProtNLM"/>
    </source>
</evidence>
<name>A0A1I2Q2Q6_9BACT</name>
<sequence>MDINHKINEVLKKWNPIGVKGVDLEIEYVRYVDEIIDCVRNKNNLLNLIEDIEANRIGFFYTSSEDRKLVVDQVLSILKEDQ</sequence>
<dbReference type="Gene3D" id="1.10.340.20">
    <property type="entry name" value="Apc36109-like domain"/>
    <property type="match status" value="1"/>
</dbReference>
<dbReference type="OrthoDB" id="826772at2"/>
<protein>
    <recommendedName>
        <fullName evidence="3">DUF1871 domain-containing protein</fullName>
    </recommendedName>
</protein>
<evidence type="ECO:0000313" key="1">
    <source>
        <dbReference type="EMBL" id="SFG22634.1"/>
    </source>
</evidence>
<dbReference type="STRING" id="435880.SAMN04487988_10287"/>
<organism evidence="1 2">
    <name type="scientific">Algoriphagus hitonicola</name>
    <dbReference type="NCBI Taxonomy" id="435880"/>
    <lineage>
        <taxon>Bacteria</taxon>
        <taxon>Pseudomonadati</taxon>
        <taxon>Bacteroidota</taxon>
        <taxon>Cytophagia</taxon>
        <taxon>Cytophagales</taxon>
        <taxon>Cyclobacteriaceae</taxon>
        <taxon>Algoriphagus</taxon>
    </lineage>
</organism>
<evidence type="ECO:0000313" key="2">
    <source>
        <dbReference type="Proteomes" id="UP000199642"/>
    </source>
</evidence>
<dbReference type="RefSeq" id="WP_092788824.1">
    <property type="nucleotide sequence ID" value="NZ_FOPC01000002.1"/>
</dbReference>
<keyword evidence="2" id="KW-1185">Reference proteome</keyword>
<dbReference type="EMBL" id="FOPC01000002">
    <property type="protein sequence ID" value="SFG22634.1"/>
    <property type="molecule type" value="Genomic_DNA"/>
</dbReference>
<dbReference type="AlphaFoldDB" id="A0A1I2Q2Q6"/>
<proteinExistence type="predicted"/>
<gene>
    <name evidence="1" type="ORF">SAMN04487988_10287</name>
</gene>
<dbReference type="Proteomes" id="UP000199642">
    <property type="component" value="Unassembled WGS sequence"/>
</dbReference>